<keyword evidence="2" id="KW-0472">Membrane</keyword>
<keyword evidence="2" id="KW-1133">Transmembrane helix</keyword>
<name>A0A7J9LCJ3_GOSSC</name>
<evidence type="ECO:0000313" key="4">
    <source>
        <dbReference type="EMBL" id="MBA0856383.1"/>
    </source>
</evidence>
<evidence type="ECO:0000259" key="3">
    <source>
        <dbReference type="Pfam" id="PF14543"/>
    </source>
</evidence>
<dbReference type="SUPFAM" id="SSF50630">
    <property type="entry name" value="Acid proteases"/>
    <property type="match status" value="1"/>
</dbReference>
<dbReference type="PANTHER" id="PTHR13683">
    <property type="entry name" value="ASPARTYL PROTEASES"/>
    <property type="match status" value="1"/>
</dbReference>
<dbReference type="OrthoDB" id="2747330at2759"/>
<dbReference type="GO" id="GO:0006508">
    <property type="term" value="P:proteolysis"/>
    <property type="evidence" value="ECO:0007669"/>
    <property type="project" value="InterPro"/>
</dbReference>
<comment type="similarity">
    <text evidence="1">Belongs to the peptidase A1 family.</text>
</comment>
<keyword evidence="2" id="KW-0812">Transmembrane</keyword>
<dbReference type="GO" id="GO:0004190">
    <property type="term" value="F:aspartic-type endopeptidase activity"/>
    <property type="evidence" value="ECO:0007669"/>
    <property type="project" value="InterPro"/>
</dbReference>
<dbReference type="PANTHER" id="PTHR13683:SF685">
    <property type="entry name" value="EUKARYOTIC ASPARTYL PROTEASE FAMILY PROTEIN"/>
    <property type="match status" value="1"/>
</dbReference>
<protein>
    <recommendedName>
        <fullName evidence="3">Xylanase inhibitor N-terminal domain-containing protein</fullName>
    </recommendedName>
</protein>
<evidence type="ECO:0000256" key="2">
    <source>
        <dbReference type="SAM" id="Phobius"/>
    </source>
</evidence>
<dbReference type="Gene3D" id="2.40.70.10">
    <property type="entry name" value="Acid Proteases"/>
    <property type="match status" value="1"/>
</dbReference>
<accession>A0A7J9LCJ3</accession>
<dbReference type="InterPro" id="IPR032861">
    <property type="entry name" value="TAXi_N"/>
</dbReference>
<dbReference type="Pfam" id="PF14543">
    <property type="entry name" value="TAXi_N"/>
    <property type="match status" value="1"/>
</dbReference>
<evidence type="ECO:0000313" key="5">
    <source>
        <dbReference type="Proteomes" id="UP000593576"/>
    </source>
</evidence>
<feature type="domain" description="Xylanase inhibitor N-terminal" evidence="3">
    <location>
        <begin position="93"/>
        <end position="157"/>
    </location>
</feature>
<dbReference type="Proteomes" id="UP000593576">
    <property type="component" value="Unassembled WGS sequence"/>
</dbReference>
<dbReference type="InterPro" id="IPR001461">
    <property type="entry name" value="Aspartic_peptidase_A1"/>
</dbReference>
<dbReference type="EMBL" id="JABFAF010000005">
    <property type="protein sequence ID" value="MBA0856383.1"/>
    <property type="molecule type" value="Genomic_DNA"/>
</dbReference>
<feature type="transmembrane region" description="Helical" evidence="2">
    <location>
        <begin position="179"/>
        <end position="203"/>
    </location>
</feature>
<comment type="caution">
    <text evidence="4">The sequence shown here is derived from an EMBL/GenBank/DDBJ whole genome shotgun (WGS) entry which is preliminary data.</text>
</comment>
<proteinExistence type="inferred from homology"/>
<dbReference type="AlphaFoldDB" id="A0A7J9LCJ3"/>
<gene>
    <name evidence="4" type="ORF">Goshw_027605</name>
</gene>
<keyword evidence="5" id="KW-1185">Reference proteome</keyword>
<organism evidence="4 5">
    <name type="scientific">Gossypium schwendimanii</name>
    <name type="common">Cotton</name>
    <dbReference type="NCBI Taxonomy" id="34291"/>
    <lineage>
        <taxon>Eukaryota</taxon>
        <taxon>Viridiplantae</taxon>
        <taxon>Streptophyta</taxon>
        <taxon>Embryophyta</taxon>
        <taxon>Tracheophyta</taxon>
        <taxon>Spermatophyta</taxon>
        <taxon>Magnoliopsida</taxon>
        <taxon>eudicotyledons</taxon>
        <taxon>Gunneridae</taxon>
        <taxon>Pentapetalae</taxon>
        <taxon>rosids</taxon>
        <taxon>malvids</taxon>
        <taxon>Malvales</taxon>
        <taxon>Malvaceae</taxon>
        <taxon>Malvoideae</taxon>
        <taxon>Gossypium</taxon>
    </lineage>
</organism>
<sequence>MIGRGTEYGFHLSSNHESLHQGFRLKDLLESLSPYSLNGEKAARCPDPLWEKLVKIDLTLYNIKDSATGKLVSCDQEFCYAINGGPLAGCTANMSYSCGATQLGNLDSSNEEALDGILGFGKSNTSMISQLASSGQVKRMFAHCLDGINGGGIFAIGHVMQPKVNMTPLVPNQCVTMNIIIACSLSSLFQLLLALILFLLIWFI</sequence>
<reference evidence="4 5" key="1">
    <citation type="journal article" date="2019" name="Genome Biol. Evol.">
        <title>Insights into the evolution of the New World diploid cottons (Gossypium, subgenus Houzingenia) based on genome sequencing.</title>
        <authorList>
            <person name="Grover C.E."/>
            <person name="Arick M.A. 2nd"/>
            <person name="Thrash A."/>
            <person name="Conover J.L."/>
            <person name="Sanders W.S."/>
            <person name="Peterson D.G."/>
            <person name="Frelichowski J.E."/>
            <person name="Scheffler J.A."/>
            <person name="Scheffler B.E."/>
            <person name="Wendel J.F."/>
        </authorList>
    </citation>
    <scope>NUCLEOTIDE SEQUENCE [LARGE SCALE GENOMIC DNA]</scope>
    <source>
        <strain evidence="4">1</strain>
        <tissue evidence="4">Leaf</tissue>
    </source>
</reference>
<dbReference type="InterPro" id="IPR021109">
    <property type="entry name" value="Peptidase_aspartic_dom_sf"/>
</dbReference>
<evidence type="ECO:0000256" key="1">
    <source>
        <dbReference type="ARBA" id="ARBA00007447"/>
    </source>
</evidence>